<feature type="region of interest" description="Disordered" evidence="1">
    <location>
        <begin position="23"/>
        <end position="57"/>
    </location>
</feature>
<organism evidence="2 3">
    <name type="scientific">Bradyrhizobium diversitatis</name>
    <dbReference type="NCBI Taxonomy" id="2755406"/>
    <lineage>
        <taxon>Bacteria</taxon>
        <taxon>Pseudomonadati</taxon>
        <taxon>Pseudomonadota</taxon>
        <taxon>Alphaproteobacteria</taxon>
        <taxon>Hyphomicrobiales</taxon>
        <taxon>Nitrobacteraceae</taxon>
        <taxon>Bradyrhizobium</taxon>
    </lineage>
</organism>
<name>A0ABS0NUN5_9BRAD</name>
<sequence>MMRPVTAEKWMVIGIRIAIAPSTPRPGNTPVAVPTNAPSNAAPMLTGCKATANPPTI</sequence>
<dbReference type="Proteomes" id="UP001194539">
    <property type="component" value="Unassembled WGS sequence"/>
</dbReference>
<proteinExistence type="predicted"/>
<protein>
    <submittedName>
        <fullName evidence="2">Uncharacterized protein</fullName>
    </submittedName>
</protein>
<accession>A0ABS0NUN5</accession>
<keyword evidence="3" id="KW-1185">Reference proteome</keyword>
<evidence type="ECO:0000313" key="3">
    <source>
        <dbReference type="Proteomes" id="UP001194539"/>
    </source>
</evidence>
<reference evidence="2 3" key="1">
    <citation type="submission" date="2020-07" db="EMBL/GenBank/DDBJ databases">
        <title>Bradyrhizobium diversity isolated from nodules of indigenous legumes of Western Australia.</title>
        <authorList>
            <person name="Klepa M.S."/>
        </authorList>
    </citation>
    <scope>NUCLEOTIDE SEQUENCE [LARGE SCALE GENOMIC DNA]</scope>
    <source>
        <strain evidence="2 3">CNPSo 4019</strain>
    </source>
</reference>
<dbReference type="EMBL" id="JACEGD010000001">
    <property type="protein sequence ID" value="MBH5384723.1"/>
    <property type="molecule type" value="Genomic_DNA"/>
</dbReference>
<evidence type="ECO:0000256" key="1">
    <source>
        <dbReference type="SAM" id="MobiDB-lite"/>
    </source>
</evidence>
<evidence type="ECO:0000313" key="2">
    <source>
        <dbReference type="EMBL" id="MBH5384723.1"/>
    </source>
</evidence>
<gene>
    <name evidence="2" type="ORF">H1B27_00275</name>
</gene>
<dbReference type="RefSeq" id="WP_197964722.1">
    <property type="nucleotide sequence ID" value="NZ_JACEGD010000001.1"/>
</dbReference>
<comment type="caution">
    <text evidence="2">The sequence shown here is derived from an EMBL/GenBank/DDBJ whole genome shotgun (WGS) entry which is preliminary data.</text>
</comment>